<evidence type="ECO:0000313" key="5">
    <source>
        <dbReference type="Proteomes" id="UP001244341"/>
    </source>
</evidence>
<dbReference type="PANTHER" id="PTHR43727:SF3">
    <property type="entry name" value="GROUP IV DECARBOXYLASE"/>
    <property type="match status" value="1"/>
</dbReference>
<evidence type="ECO:0000313" key="4">
    <source>
        <dbReference type="EMBL" id="WIA22117.1"/>
    </source>
</evidence>
<evidence type="ECO:0000256" key="1">
    <source>
        <dbReference type="ARBA" id="ARBA00001933"/>
    </source>
</evidence>
<dbReference type="InterPro" id="IPR022644">
    <property type="entry name" value="De-COase2_N"/>
</dbReference>
<dbReference type="PRINTS" id="PR01182">
    <property type="entry name" value="ORNDCRBXLASE"/>
</dbReference>
<proteinExistence type="predicted"/>
<dbReference type="PANTHER" id="PTHR43727">
    <property type="entry name" value="DIAMINOPIMELATE DECARBOXYLASE"/>
    <property type="match status" value="1"/>
</dbReference>
<comment type="cofactor">
    <cofactor evidence="1">
        <name>pyridoxal 5'-phosphate</name>
        <dbReference type="ChEBI" id="CHEBI:597326"/>
    </cofactor>
</comment>
<dbReference type="Gene3D" id="3.20.20.10">
    <property type="entry name" value="Alanine racemase"/>
    <property type="match status" value="1"/>
</dbReference>
<dbReference type="InterPro" id="IPR002433">
    <property type="entry name" value="Orn_de-COase"/>
</dbReference>
<dbReference type="SUPFAM" id="SSF50621">
    <property type="entry name" value="Alanine racemase C-terminal domain-like"/>
    <property type="match status" value="1"/>
</dbReference>
<organism evidence="4 5">
    <name type="scientific">Tetradesmus obliquus</name>
    <name type="common">Green alga</name>
    <name type="synonym">Acutodesmus obliquus</name>
    <dbReference type="NCBI Taxonomy" id="3088"/>
    <lineage>
        <taxon>Eukaryota</taxon>
        <taxon>Viridiplantae</taxon>
        <taxon>Chlorophyta</taxon>
        <taxon>core chlorophytes</taxon>
        <taxon>Chlorophyceae</taxon>
        <taxon>CS clade</taxon>
        <taxon>Sphaeropleales</taxon>
        <taxon>Scenedesmaceae</taxon>
        <taxon>Tetradesmus</taxon>
    </lineage>
</organism>
<dbReference type="Gene3D" id="2.40.37.10">
    <property type="entry name" value="Lyase, Ornithine Decarboxylase, Chain A, domain 1"/>
    <property type="match status" value="1"/>
</dbReference>
<dbReference type="PRINTS" id="PR01179">
    <property type="entry name" value="ODADCRBXLASE"/>
</dbReference>
<evidence type="ECO:0000256" key="2">
    <source>
        <dbReference type="ARBA" id="ARBA00022898"/>
    </source>
</evidence>
<dbReference type="EMBL" id="CP126221">
    <property type="protein sequence ID" value="WIA22117.1"/>
    <property type="molecule type" value="Genomic_DNA"/>
</dbReference>
<reference evidence="4 5" key="1">
    <citation type="submission" date="2023-05" db="EMBL/GenBank/DDBJ databases">
        <title>A 100% complete, gapless, phased diploid assembly of the Scenedesmus obliquus UTEX 3031 genome.</title>
        <authorList>
            <person name="Biondi T.C."/>
            <person name="Hanschen E.R."/>
            <person name="Kwon T."/>
            <person name="Eng W."/>
            <person name="Kruse C.P.S."/>
            <person name="Koehler S.I."/>
            <person name="Kunde Y."/>
            <person name="Gleasner C.D."/>
            <person name="You Mak K.T."/>
            <person name="Polle J."/>
            <person name="Hovde B.T."/>
            <person name="Starkenburg S.R."/>
        </authorList>
    </citation>
    <scope>NUCLEOTIDE SEQUENCE [LARGE SCALE GENOMIC DNA]</scope>
    <source>
        <strain evidence="4 5">DOE0152z</strain>
    </source>
</reference>
<dbReference type="InterPro" id="IPR022657">
    <property type="entry name" value="De-COase2_CS"/>
</dbReference>
<dbReference type="InterPro" id="IPR000183">
    <property type="entry name" value="Orn/DAP/Arg_de-COase"/>
</dbReference>
<dbReference type="InterPro" id="IPR009006">
    <property type="entry name" value="Ala_racemase/Decarboxylase_C"/>
</dbReference>
<gene>
    <name evidence="4" type="ORF">OEZ85_004458</name>
</gene>
<feature type="domain" description="Orn/DAP/Arg decarboxylase 2 N-terminal" evidence="3">
    <location>
        <begin position="52"/>
        <end position="291"/>
    </location>
</feature>
<dbReference type="Pfam" id="PF02784">
    <property type="entry name" value="Orn_Arg_deC_N"/>
    <property type="match status" value="1"/>
</dbReference>
<dbReference type="SUPFAM" id="SSF51419">
    <property type="entry name" value="PLP-binding barrel"/>
    <property type="match status" value="1"/>
</dbReference>
<dbReference type="Proteomes" id="UP001244341">
    <property type="component" value="Chromosome 14b"/>
</dbReference>
<keyword evidence="5" id="KW-1185">Reference proteome</keyword>
<evidence type="ECO:0000259" key="3">
    <source>
        <dbReference type="Pfam" id="PF02784"/>
    </source>
</evidence>
<sequence>MHASHSRRCAALSAAIAAGVFSDDTPSAMLMDLDQILATITHIQQEAGYPASTLHTVAVKANPVGKVLQQFRDRGMGAEAASLGELQQALQVGFPPERIVFDSPAKTRSELRFALSAGVAVNLDNFQELQRAADLLAAEPALIQQQQLIGLRINPQVGEGSIAALSTGGAVSKFGFPLQEARGELIAAFQAHPWLNMLHLHVGSQGLELGTTMAGVAAVWKLLKEIEAACGKGRVRVLDIGGGLSVDFASDDVPQETLFQKQARLLDASIPELFSPDCSVRLVTENGRSLLAKAGCVASVVEYTKSSGGRHIAVTHVGADLCMRACYMPDTWGLRVFVCDAKGRQKEGAAGVEEVVQDIAGPLCFQGDRLAVGRNMPEAEVGDYVLVADVGAYTLSMYSRYNSRCSPPVYGYRSTSAAAGAAAEGQVAAAVDSQVAAGGDAMQLELLRAGETLQQVLHFWNQLE</sequence>
<keyword evidence="2" id="KW-0663">Pyridoxal phosphate</keyword>
<dbReference type="PROSITE" id="PS00879">
    <property type="entry name" value="ODR_DC_2_2"/>
    <property type="match status" value="1"/>
</dbReference>
<accession>A0ABY8UKR9</accession>
<dbReference type="InterPro" id="IPR029066">
    <property type="entry name" value="PLP-binding_barrel"/>
</dbReference>
<protein>
    <recommendedName>
        <fullName evidence="3">Orn/DAP/Arg decarboxylase 2 N-terminal domain-containing protein</fullName>
    </recommendedName>
</protein>
<name>A0ABY8UKR9_TETOB</name>